<proteinExistence type="predicted"/>
<evidence type="ECO:0000313" key="2">
    <source>
        <dbReference type="EMBL" id="MPC90404.1"/>
    </source>
</evidence>
<comment type="caution">
    <text evidence="2">The sequence shown here is derived from an EMBL/GenBank/DDBJ whole genome shotgun (WGS) entry which is preliminary data.</text>
</comment>
<sequence length="102" mass="11319">MAWRRRLLGGHEGCLREEPVKEMIGQGLRGSSEPTCYRERDTGRAERDGDIGRVKAFPAPAATSVSPPLSHTQWALYVLMVTSATARRLEAGRGENRRRGGR</sequence>
<gene>
    <name evidence="2" type="ORF">E2C01_085390</name>
</gene>
<feature type="region of interest" description="Disordered" evidence="1">
    <location>
        <begin position="25"/>
        <end position="48"/>
    </location>
</feature>
<feature type="compositionally biased region" description="Basic and acidic residues" evidence="1">
    <location>
        <begin position="36"/>
        <end position="48"/>
    </location>
</feature>
<accession>A0A5B7JDG8</accession>
<protein>
    <submittedName>
        <fullName evidence="2">Uncharacterized protein</fullName>
    </submittedName>
</protein>
<evidence type="ECO:0000313" key="3">
    <source>
        <dbReference type="Proteomes" id="UP000324222"/>
    </source>
</evidence>
<dbReference type="EMBL" id="VSRR010084293">
    <property type="protein sequence ID" value="MPC90404.1"/>
    <property type="molecule type" value="Genomic_DNA"/>
</dbReference>
<evidence type="ECO:0000256" key="1">
    <source>
        <dbReference type="SAM" id="MobiDB-lite"/>
    </source>
</evidence>
<keyword evidence="3" id="KW-1185">Reference proteome</keyword>
<dbReference type="Proteomes" id="UP000324222">
    <property type="component" value="Unassembled WGS sequence"/>
</dbReference>
<dbReference type="AlphaFoldDB" id="A0A5B7JDG8"/>
<organism evidence="2 3">
    <name type="scientific">Portunus trituberculatus</name>
    <name type="common">Swimming crab</name>
    <name type="synonym">Neptunus trituberculatus</name>
    <dbReference type="NCBI Taxonomy" id="210409"/>
    <lineage>
        <taxon>Eukaryota</taxon>
        <taxon>Metazoa</taxon>
        <taxon>Ecdysozoa</taxon>
        <taxon>Arthropoda</taxon>
        <taxon>Crustacea</taxon>
        <taxon>Multicrustacea</taxon>
        <taxon>Malacostraca</taxon>
        <taxon>Eumalacostraca</taxon>
        <taxon>Eucarida</taxon>
        <taxon>Decapoda</taxon>
        <taxon>Pleocyemata</taxon>
        <taxon>Brachyura</taxon>
        <taxon>Eubrachyura</taxon>
        <taxon>Portunoidea</taxon>
        <taxon>Portunidae</taxon>
        <taxon>Portuninae</taxon>
        <taxon>Portunus</taxon>
    </lineage>
</organism>
<reference evidence="2 3" key="1">
    <citation type="submission" date="2019-05" db="EMBL/GenBank/DDBJ databases">
        <title>Another draft genome of Portunus trituberculatus and its Hox gene families provides insights of decapod evolution.</title>
        <authorList>
            <person name="Jeong J.-H."/>
            <person name="Song I."/>
            <person name="Kim S."/>
            <person name="Choi T."/>
            <person name="Kim D."/>
            <person name="Ryu S."/>
            <person name="Kim W."/>
        </authorList>
    </citation>
    <scope>NUCLEOTIDE SEQUENCE [LARGE SCALE GENOMIC DNA]</scope>
    <source>
        <tissue evidence="2">Muscle</tissue>
    </source>
</reference>
<name>A0A5B7JDG8_PORTR</name>